<accession>L0KIJ9</accession>
<dbReference type="STRING" id="754035.Mesau_02771"/>
<name>L0KIJ9_MESAW</name>
<organism evidence="1 2">
    <name type="scientific">Mesorhizobium australicum (strain HAMBI 3006 / LMG 24608 / WSM2073)</name>
    <dbReference type="NCBI Taxonomy" id="754035"/>
    <lineage>
        <taxon>Bacteria</taxon>
        <taxon>Pseudomonadati</taxon>
        <taxon>Pseudomonadota</taxon>
        <taxon>Alphaproteobacteria</taxon>
        <taxon>Hyphomicrobiales</taxon>
        <taxon>Phyllobacteriaceae</taxon>
        <taxon>Mesorhizobium</taxon>
    </lineage>
</organism>
<dbReference type="AlphaFoldDB" id="L0KIJ9"/>
<dbReference type="HOGENOM" id="CLU_1862811_0_0_5"/>
<dbReference type="KEGG" id="mam:Mesau_02771"/>
<dbReference type="EMBL" id="CP003358">
    <property type="protein sequence ID" value="AGB45172.1"/>
    <property type="molecule type" value="Genomic_DNA"/>
</dbReference>
<evidence type="ECO:0000313" key="2">
    <source>
        <dbReference type="Proteomes" id="UP000010998"/>
    </source>
</evidence>
<dbReference type="Proteomes" id="UP000010998">
    <property type="component" value="Chromosome"/>
</dbReference>
<reference evidence="2" key="1">
    <citation type="submission" date="2012-02" db="EMBL/GenBank/DDBJ databases">
        <title>Complete sequence of Mesorhizobium australicum WSM2073.</title>
        <authorList>
            <person name="Lucas S."/>
            <person name="Han J."/>
            <person name="Lapidus A."/>
            <person name="Cheng J.-F."/>
            <person name="Goodwin L."/>
            <person name="Pitluck S."/>
            <person name="Peters L."/>
            <person name="Gu W."/>
            <person name="Detter J.C."/>
            <person name="Han C."/>
            <person name="Tapia R."/>
            <person name="Land M."/>
            <person name="Hauser L."/>
            <person name="Kyrpides N."/>
            <person name="Ivanova N."/>
            <person name="Pagani I."/>
            <person name="Reeve W.G."/>
            <person name="Howieson J.G."/>
            <person name="Tiwari R.P."/>
            <person name="O'Hara G.W."/>
            <person name="Atkins C.A."/>
            <person name="Ronson C.W."/>
            <person name="Nandasena K.G."/>
            <person name="Woyke T."/>
        </authorList>
    </citation>
    <scope>NUCLEOTIDE SEQUENCE [LARGE SCALE GENOMIC DNA]</scope>
    <source>
        <strain evidence="2">LMG 24608 / HAMBI 3006 / WSM2073</strain>
    </source>
</reference>
<sequence>MTKYQVEEIEGDTVVSSGIVVENDPVRAAEVTAGQRVSPRVQQDHWFRVVDEEHAAIYEYSLVGLDERPDPAEWTKLSNLGPPNPGMLYGGEPASDGVDHYMCAVCGQRVDMRDLRQVMWHQVPGHEPLKPEDVKEP</sequence>
<evidence type="ECO:0000313" key="1">
    <source>
        <dbReference type="EMBL" id="AGB45172.1"/>
    </source>
</evidence>
<gene>
    <name evidence="1" type="ordered locus">Mesau_02771</name>
</gene>
<keyword evidence="2" id="KW-1185">Reference proteome</keyword>
<protein>
    <submittedName>
        <fullName evidence="1">Uncharacterized protein</fullName>
    </submittedName>
</protein>
<proteinExistence type="predicted"/>